<accession>A0A0K1PRF7</accession>
<keyword evidence="2 7" id="KW-0812">Transmembrane</keyword>
<dbReference type="EMBL" id="CP012333">
    <property type="protein sequence ID" value="AKU96125.1"/>
    <property type="molecule type" value="Genomic_DNA"/>
</dbReference>
<dbReference type="AlphaFoldDB" id="A0A0K1PRF7"/>
<evidence type="ECO:0000256" key="2">
    <source>
        <dbReference type="ARBA" id="ARBA00022692"/>
    </source>
</evidence>
<dbReference type="GO" id="GO:0008488">
    <property type="term" value="F:gamma-glutamyl carboxylase activity"/>
    <property type="evidence" value="ECO:0007669"/>
    <property type="project" value="InterPro"/>
</dbReference>
<organism evidence="9 10">
    <name type="scientific">Labilithrix luteola</name>
    <dbReference type="NCBI Taxonomy" id="1391654"/>
    <lineage>
        <taxon>Bacteria</taxon>
        <taxon>Pseudomonadati</taxon>
        <taxon>Myxococcota</taxon>
        <taxon>Polyangia</taxon>
        <taxon>Polyangiales</taxon>
        <taxon>Labilitrichaceae</taxon>
        <taxon>Labilithrix</taxon>
    </lineage>
</organism>
<dbReference type="OrthoDB" id="128729at2"/>
<evidence type="ECO:0000256" key="4">
    <source>
        <dbReference type="ARBA" id="ARBA00023136"/>
    </source>
</evidence>
<comment type="subcellular location">
    <subcellularLocation>
        <location evidence="1">Endomembrane system</location>
        <topology evidence="1">Multi-pass membrane protein</topology>
    </subcellularLocation>
</comment>
<keyword evidence="6" id="KW-0456">Lyase</keyword>
<evidence type="ECO:0000259" key="8">
    <source>
        <dbReference type="SMART" id="SM00752"/>
    </source>
</evidence>
<dbReference type="GO" id="GO:0012505">
    <property type="term" value="C:endomembrane system"/>
    <property type="evidence" value="ECO:0007669"/>
    <property type="project" value="UniProtKB-SubCell"/>
</dbReference>
<dbReference type="InterPro" id="IPR007782">
    <property type="entry name" value="VKG_COase"/>
</dbReference>
<evidence type="ECO:0000256" key="3">
    <source>
        <dbReference type="ARBA" id="ARBA00022989"/>
    </source>
</evidence>
<dbReference type="SMART" id="SM00752">
    <property type="entry name" value="HTTM"/>
    <property type="match status" value="1"/>
</dbReference>
<keyword evidence="3 7" id="KW-1133">Transmembrane helix</keyword>
<keyword evidence="5" id="KW-1015">Disulfide bond</keyword>
<dbReference type="InterPro" id="IPR011020">
    <property type="entry name" value="HTTM-like"/>
</dbReference>
<evidence type="ECO:0000313" key="9">
    <source>
        <dbReference type="EMBL" id="AKU96125.1"/>
    </source>
</evidence>
<feature type="transmembrane region" description="Helical" evidence="7">
    <location>
        <begin position="206"/>
        <end position="228"/>
    </location>
</feature>
<reference evidence="9 10" key="1">
    <citation type="submission" date="2015-08" db="EMBL/GenBank/DDBJ databases">
        <authorList>
            <person name="Babu N.S."/>
            <person name="Beckwith C.J."/>
            <person name="Beseler K.G."/>
            <person name="Brison A."/>
            <person name="Carone J.V."/>
            <person name="Caskin T.P."/>
            <person name="Diamond M."/>
            <person name="Durham M.E."/>
            <person name="Foxe J.M."/>
            <person name="Go M."/>
            <person name="Henderson B.A."/>
            <person name="Jones I.B."/>
            <person name="McGettigan J.A."/>
            <person name="Micheletti S.J."/>
            <person name="Nasrallah M.E."/>
            <person name="Ortiz D."/>
            <person name="Piller C.R."/>
            <person name="Privatt S.R."/>
            <person name="Schneider S.L."/>
            <person name="Sharp S."/>
            <person name="Smith T.C."/>
            <person name="Stanton J.D."/>
            <person name="Ullery H.E."/>
            <person name="Wilson R.J."/>
            <person name="Serrano M.G."/>
            <person name="Buck G."/>
            <person name="Lee V."/>
            <person name="Wang Y."/>
            <person name="Carvalho R."/>
            <person name="Voegtly L."/>
            <person name="Shi R."/>
            <person name="Duckworth R."/>
            <person name="Johnson A."/>
            <person name="Loviza R."/>
            <person name="Walstead R."/>
            <person name="Shah Z."/>
            <person name="Kiflezghi M."/>
            <person name="Wade K."/>
            <person name="Ball S.L."/>
            <person name="Bradley K.W."/>
            <person name="Asai D.J."/>
            <person name="Bowman C.A."/>
            <person name="Russell D.A."/>
            <person name="Pope W.H."/>
            <person name="Jacobs-Sera D."/>
            <person name="Hendrix R.W."/>
            <person name="Hatfull G.F."/>
        </authorList>
    </citation>
    <scope>NUCLEOTIDE SEQUENCE [LARGE SCALE GENOMIC DNA]</scope>
    <source>
        <strain evidence="9 10">DSM 27648</strain>
    </source>
</reference>
<evidence type="ECO:0000256" key="5">
    <source>
        <dbReference type="ARBA" id="ARBA00023157"/>
    </source>
</evidence>
<feature type="transmembrane region" description="Helical" evidence="7">
    <location>
        <begin position="12"/>
        <end position="34"/>
    </location>
</feature>
<dbReference type="GO" id="GO:0019842">
    <property type="term" value="F:vitamin binding"/>
    <property type="evidence" value="ECO:0007669"/>
    <property type="project" value="TreeGrafter"/>
</dbReference>
<feature type="domain" description="HTTM-like" evidence="8">
    <location>
        <begin position="10"/>
        <end position="271"/>
    </location>
</feature>
<dbReference type="RefSeq" id="WP_146647463.1">
    <property type="nucleotide sequence ID" value="NZ_CP012333.1"/>
</dbReference>
<evidence type="ECO:0000256" key="6">
    <source>
        <dbReference type="ARBA" id="ARBA00023239"/>
    </source>
</evidence>
<protein>
    <recommendedName>
        <fullName evidence="8">HTTM-like domain-containing protein</fullName>
    </recommendedName>
</protein>
<dbReference type="STRING" id="1391654.AKJ09_02789"/>
<keyword evidence="10" id="KW-1185">Reference proteome</keyword>
<dbReference type="InterPro" id="IPR053934">
    <property type="entry name" value="HTTM_dom"/>
</dbReference>
<gene>
    <name evidence="9" type="ORF">AKJ09_02789</name>
</gene>
<keyword evidence="4 7" id="KW-0472">Membrane</keyword>
<feature type="transmembrane region" description="Helical" evidence="7">
    <location>
        <begin position="65"/>
        <end position="86"/>
    </location>
</feature>
<evidence type="ECO:0000256" key="1">
    <source>
        <dbReference type="ARBA" id="ARBA00004127"/>
    </source>
</evidence>
<dbReference type="PANTHER" id="PTHR12639">
    <property type="entry name" value="VITAMIN K-DEPENDENT GAMMA-CARBOXYLASE"/>
    <property type="match status" value="1"/>
</dbReference>
<proteinExistence type="predicted"/>
<dbReference type="PANTHER" id="PTHR12639:SF7">
    <property type="entry name" value="HTTM DOMAIN-CONTAINING PROTEIN"/>
    <property type="match status" value="1"/>
</dbReference>
<dbReference type="Pfam" id="PF05090">
    <property type="entry name" value="HTTM"/>
    <property type="match status" value="1"/>
</dbReference>
<dbReference type="KEGG" id="llu:AKJ09_02789"/>
<dbReference type="Proteomes" id="UP000064967">
    <property type="component" value="Chromosome"/>
</dbReference>
<name>A0A0K1PRF7_9BACT</name>
<sequence length="365" mass="40682">MLHALVRFRDEIADGYALGPVRSMLGVLLGWYALADAERLLEVGYFGDAFHLSMLPDLLVPSHRLFAVVVALRVCFAVMVALGIWARPSLMLSALLGGWVLLCDRLQFGSDRYSLFCYALLLSLGPCDRSWRTADSDVPHPSTGPYWAVRLAQIQVSIVYFASGGAKLLDPAYRTGLVLADRFARDAQFASARVPRAILEFLAREAVASSVSKAVIMSELVLCVALWLRPTRIIALWWGFWFHLFIDVTWGAGTFTLLTLAMYGTFVTPDFQARTLRFDPTRGWGKVCGVLVPMLDWFGRFELKPWAPDDQPGHSIVVVRRDRTTVTGIRAFAMLTRCLPLFFPIWAPVALIASFTRQGDLTTAT</sequence>
<feature type="transmembrane region" description="Helical" evidence="7">
    <location>
        <begin position="240"/>
        <end position="267"/>
    </location>
</feature>
<evidence type="ECO:0000313" key="10">
    <source>
        <dbReference type="Proteomes" id="UP000064967"/>
    </source>
</evidence>
<evidence type="ECO:0000256" key="7">
    <source>
        <dbReference type="SAM" id="Phobius"/>
    </source>
</evidence>